<dbReference type="Gene3D" id="3.30.450.40">
    <property type="match status" value="1"/>
</dbReference>
<dbReference type="RefSeq" id="WP_346094485.1">
    <property type="nucleotide sequence ID" value="NZ_BAABKS010000099.1"/>
</dbReference>
<dbReference type="InterPro" id="IPR042070">
    <property type="entry name" value="PucR_C-HTH_sf"/>
</dbReference>
<evidence type="ECO:0000259" key="2">
    <source>
        <dbReference type="SMART" id="SM00065"/>
    </source>
</evidence>
<dbReference type="Pfam" id="PF17853">
    <property type="entry name" value="GGDEF_2"/>
    <property type="match status" value="1"/>
</dbReference>
<dbReference type="Proteomes" id="UP001597182">
    <property type="component" value="Unassembled WGS sequence"/>
</dbReference>
<dbReference type="SUPFAM" id="SSF55781">
    <property type="entry name" value="GAF domain-like"/>
    <property type="match status" value="1"/>
</dbReference>
<dbReference type="InterPro" id="IPR025736">
    <property type="entry name" value="PucR_C-HTH_dom"/>
</dbReference>
<dbReference type="InterPro" id="IPR029016">
    <property type="entry name" value="GAF-like_dom_sf"/>
</dbReference>
<gene>
    <name evidence="3" type="ORF">ACFQ34_13230</name>
</gene>
<organism evidence="3 4">
    <name type="scientific">Pseudonocardia benzenivorans</name>
    <dbReference type="NCBI Taxonomy" id="228005"/>
    <lineage>
        <taxon>Bacteria</taxon>
        <taxon>Bacillati</taxon>
        <taxon>Actinomycetota</taxon>
        <taxon>Actinomycetes</taxon>
        <taxon>Pseudonocardiales</taxon>
        <taxon>Pseudonocardiaceae</taxon>
        <taxon>Pseudonocardia</taxon>
    </lineage>
</organism>
<sequence length="570" mass="61224">MPSLLNRHVVGAGAGSAERDPSPVEGFLRRLVGADTVGAAAQAAVDVVREVVGAEVSWCGLTEGDVLTMAAHSGLRTAEMPALWRLRVGHGVGGRVAKEGRTISVRDYRRDPRRVPVMKRIIDDEGIRGGVCAPLMTGSEILGVLYATHRVPWDWTDDEVRLVSRVAHDTAVALARIREHQRERSRAEQAERGSRAAARDLEVVRTTVGALVHSEDVGAGLAVLAQHLQMHVELLGPADDLLQAATSGGAAGEPVQLRARVGDDLGTLRVRGHRRPTPAEAALVEVSADLIALQLLRGRAALRGERWVHHEMLDDLLEGRVGDRTGMLARAALLGVDLRVPRYVACIGLRESPGGKGCGAVTREHPQSPFSRVEDGLRRHCPGSVLVPRGGDVVVLLAAGTGDRQQVRRVLTDVVSDPAGEPDGLAAGLGRICVRPDDYADSYAEAALALNLARRRDRHQVVLSVADLGLYGFLVGSSTRQSLEAMVDDALGPLLEADAAGGSEYVKTLDAYLATDRHLERAAASLHVHPNTVRYRLAKVQEALRVNLRDVDDRFVLELALRVKAALARD</sequence>
<evidence type="ECO:0000256" key="1">
    <source>
        <dbReference type="ARBA" id="ARBA00006754"/>
    </source>
</evidence>
<comment type="similarity">
    <text evidence="1">Belongs to the CdaR family.</text>
</comment>
<evidence type="ECO:0000313" key="3">
    <source>
        <dbReference type="EMBL" id="MFD1234246.1"/>
    </source>
</evidence>
<proteinExistence type="inferred from homology"/>
<dbReference type="Pfam" id="PF01590">
    <property type="entry name" value="GAF"/>
    <property type="match status" value="1"/>
</dbReference>
<feature type="domain" description="GAF" evidence="2">
    <location>
        <begin position="36"/>
        <end position="184"/>
    </location>
</feature>
<dbReference type="InterPro" id="IPR051448">
    <property type="entry name" value="CdaR-like_regulators"/>
</dbReference>
<evidence type="ECO:0000313" key="4">
    <source>
        <dbReference type="Proteomes" id="UP001597182"/>
    </source>
</evidence>
<accession>A0ABW3VHD3</accession>
<protein>
    <submittedName>
        <fullName evidence="3">Helix-turn-helix domain-containing protein</fullName>
    </submittedName>
</protein>
<reference evidence="4" key="1">
    <citation type="journal article" date="2019" name="Int. J. Syst. Evol. Microbiol.">
        <title>The Global Catalogue of Microorganisms (GCM) 10K type strain sequencing project: providing services to taxonomists for standard genome sequencing and annotation.</title>
        <authorList>
            <consortium name="The Broad Institute Genomics Platform"/>
            <consortium name="The Broad Institute Genome Sequencing Center for Infectious Disease"/>
            <person name="Wu L."/>
            <person name="Ma J."/>
        </authorList>
    </citation>
    <scope>NUCLEOTIDE SEQUENCE [LARGE SCALE GENOMIC DNA]</scope>
    <source>
        <strain evidence="4">CCUG 49018</strain>
    </source>
</reference>
<comment type="caution">
    <text evidence="3">The sequence shown here is derived from an EMBL/GenBank/DDBJ whole genome shotgun (WGS) entry which is preliminary data.</text>
</comment>
<dbReference type="Gene3D" id="1.10.10.2840">
    <property type="entry name" value="PucR C-terminal helix-turn-helix domain"/>
    <property type="match status" value="1"/>
</dbReference>
<dbReference type="PANTHER" id="PTHR33744">
    <property type="entry name" value="CARBOHYDRATE DIACID REGULATOR"/>
    <property type="match status" value="1"/>
</dbReference>
<name>A0ABW3VHD3_9PSEU</name>
<dbReference type="InterPro" id="IPR003018">
    <property type="entry name" value="GAF"/>
</dbReference>
<dbReference type="EMBL" id="JBHTMB010000120">
    <property type="protein sequence ID" value="MFD1234246.1"/>
    <property type="molecule type" value="Genomic_DNA"/>
</dbReference>
<dbReference type="PANTHER" id="PTHR33744:SF7">
    <property type="entry name" value="PUCR FAMILY TRANSCRIPTIONAL REGULATOR"/>
    <property type="match status" value="1"/>
</dbReference>
<dbReference type="SMART" id="SM00065">
    <property type="entry name" value="GAF"/>
    <property type="match status" value="1"/>
</dbReference>
<keyword evidence="4" id="KW-1185">Reference proteome</keyword>
<dbReference type="InterPro" id="IPR041522">
    <property type="entry name" value="CdaR_GGDEF"/>
</dbReference>
<dbReference type="Pfam" id="PF13556">
    <property type="entry name" value="HTH_30"/>
    <property type="match status" value="1"/>
</dbReference>